<dbReference type="PANTHER" id="PTHR13452">
    <property type="entry name" value="THUMP DOMAIN CONTAINING PROTEIN 1-RELATED"/>
    <property type="match status" value="1"/>
</dbReference>
<evidence type="ECO:0008006" key="4">
    <source>
        <dbReference type="Google" id="ProtNLM"/>
    </source>
</evidence>
<feature type="region of interest" description="Disordered" evidence="1">
    <location>
        <begin position="1"/>
        <end position="23"/>
    </location>
</feature>
<dbReference type="SUPFAM" id="SSF143437">
    <property type="entry name" value="THUMP domain-like"/>
    <property type="match status" value="1"/>
</dbReference>
<accession>A0A9W7HDM2</accession>
<evidence type="ECO:0000313" key="2">
    <source>
        <dbReference type="EMBL" id="GMI75236.1"/>
    </source>
</evidence>
<dbReference type="CDD" id="cd11717">
    <property type="entry name" value="THUMP_THUMPD1_like"/>
    <property type="match status" value="1"/>
</dbReference>
<comment type="caution">
    <text evidence="2">The sequence shown here is derived from an EMBL/GenBank/DDBJ whole genome shotgun (WGS) entry which is preliminary data.</text>
</comment>
<feature type="compositionally biased region" description="Basic and acidic residues" evidence="1">
    <location>
        <begin position="8"/>
        <end position="23"/>
    </location>
</feature>
<name>A0A9W7HDM2_HIBTR</name>
<dbReference type="PANTHER" id="PTHR13452:SF13">
    <property type="entry name" value="OS02G0672400 PROTEIN"/>
    <property type="match status" value="1"/>
</dbReference>
<keyword evidence="3" id="KW-1185">Reference proteome</keyword>
<dbReference type="GO" id="GO:0006400">
    <property type="term" value="P:tRNA modification"/>
    <property type="evidence" value="ECO:0007669"/>
    <property type="project" value="InterPro"/>
</dbReference>
<proteinExistence type="predicted"/>
<sequence>MGEEEEERKELNMEPKKAEEEREIPMTPWEQHAKVISIPRFDYKAPSSLLQRSQSAFLITCTIKREKSATKEAMSIFSKYVGPFNGDTSGSSGSSHANADTKRRKICTEEIDQNIGNSVDNPEITDGAGGIPKDGSSISANTDKSEAPEFVLSLVKLTRSGLLLLTIPVENSLDTIDVVSKIFCDLESGSLKSPLWCHRIFPIQATCTLNEKELHAVVSKLVQQYVNDKGSELASPLKFAVGFNRRGTEESQVKIPKDASKNSDLSVLLDRNKCFSVVAAAVKGIVSDSVVDLKSPELSILVELLPLSGVPNGSVVVGVSALPLKLVSTKPKLCIKPLVSDKNGKKAG</sequence>
<evidence type="ECO:0000256" key="1">
    <source>
        <dbReference type="SAM" id="MobiDB-lite"/>
    </source>
</evidence>
<dbReference type="Proteomes" id="UP001165190">
    <property type="component" value="Unassembled WGS sequence"/>
</dbReference>
<dbReference type="AlphaFoldDB" id="A0A9W7HDM2"/>
<dbReference type="GO" id="GO:0003723">
    <property type="term" value="F:RNA binding"/>
    <property type="evidence" value="ECO:0007669"/>
    <property type="project" value="InterPro"/>
</dbReference>
<evidence type="ECO:0000313" key="3">
    <source>
        <dbReference type="Proteomes" id="UP001165190"/>
    </source>
</evidence>
<reference evidence="2" key="1">
    <citation type="submission" date="2023-05" db="EMBL/GenBank/DDBJ databases">
        <title>Genome and transcriptome analyses reveal genes involved in the formation of fine ridges on petal epidermal cells in Hibiscus trionum.</title>
        <authorList>
            <person name="Koshimizu S."/>
            <person name="Masuda S."/>
            <person name="Ishii T."/>
            <person name="Shirasu K."/>
            <person name="Hoshino A."/>
            <person name="Arita M."/>
        </authorList>
    </citation>
    <scope>NUCLEOTIDE SEQUENCE</scope>
    <source>
        <strain evidence="2">Hamamatsu line</strain>
    </source>
</reference>
<dbReference type="OrthoDB" id="367221at2759"/>
<organism evidence="2 3">
    <name type="scientific">Hibiscus trionum</name>
    <name type="common">Flower of an hour</name>
    <dbReference type="NCBI Taxonomy" id="183268"/>
    <lineage>
        <taxon>Eukaryota</taxon>
        <taxon>Viridiplantae</taxon>
        <taxon>Streptophyta</taxon>
        <taxon>Embryophyta</taxon>
        <taxon>Tracheophyta</taxon>
        <taxon>Spermatophyta</taxon>
        <taxon>Magnoliopsida</taxon>
        <taxon>eudicotyledons</taxon>
        <taxon>Gunneridae</taxon>
        <taxon>Pentapetalae</taxon>
        <taxon>rosids</taxon>
        <taxon>malvids</taxon>
        <taxon>Malvales</taxon>
        <taxon>Malvaceae</taxon>
        <taxon>Malvoideae</taxon>
        <taxon>Hibiscus</taxon>
    </lineage>
</organism>
<gene>
    <name evidence="2" type="ORF">HRI_001192900</name>
</gene>
<protein>
    <recommendedName>
        <fullName evidence="4">THUMP domain-containing protein</fullName>
    </recommendedName>
</protein>
<dbReference type="InterPro" id="IPR040183">
    <property type="entry name" value="THUMPD1-like"/>
</dbReference>
<dbReference type="EMBL" id="BSYR01000011">
    <property type="protein sequence ID" value="GMI75236.1"/>
    <property type="molecule type" value="Genomic_DNA"/>
</dbReference>